<proteinExistence type="predicted"/>
<dbReference type="OrthoDB" id="1489309at2"/>
<gene>
    <name evidence="2" type="ORF">B0O44_108284</name>
</gene>
<dbReference type="RefSeq" id="WP_110834051.1">
    <property type="nucleotide sequence ID" value="NZ_QKLU01000008.1"/>
</dbReference>
<dbReference type="Pfam" id="PF14121">
    <property type="entry name" value="Porin_10"/>
    <property type="match status" value="1"/>
</dbReference>
<protein>
    <submittedName>
        <fullName evidence="2">Putative beta-barrel porin</fullName>
    </submittedName>
</protein>
<dbReference type="Proteomes" id="UP000248198">
    <property type="component" value="Unassembled WGS sequence"/>
</dbReference>
<keyword evidence="3" id="KW-1185">Reference proteome</keyword>
<dbReference type="InterPro" id="IPR025631">
    <property type="entry name" value="Porin_10"/>
</dbReference>
<feature type="signal peptide" evidence="1">
    <location>
        <begin position="1"/>
        <end position="22"/>
    </location>
</feature>
<reference evidence="2 3" key="1">
    <citation type="submission" date="2018-06" db="EMBL/GenBank/DDBJ databases">
        <title>Genomic Encyclopedia of Archaeal and Bacterial Type Strains, Phase II (KMG-II): from individual species to whole genera.</title>
        <authorList>
            <person name="Goeker M."/>
        </authorList>
    </citation>
    <scope>NUCLEOTIDE SEQUENCE [LARGE SCALE GENOMIC DNA]</scope>
    <source>
        <strain evidence="2 3">DSM 27372</strain>
    </source>
</reference>
<evidence type="ECO:0000256" key="1">
    <source>
        <dbReference type="SAM" id="SignalP"/>
    </source>
</evidence>
<accession>A0A318U8W7</accession>
<feature type="chain" id="PRO_5016360863" evidence="1">
    <location>
        <begin position="23"/>
        <end position="663"/>
    </location>
</feature>
<dbReference type="EMBL" id="QKLU01000008">
    <property type="protein sequence ID" value="PYF70855.1"/>
    <property type="molecule type" value="Genomic_DNA"/>
</dbReference>
<comment type="caution">
    <text evidence="2">The sequence shown here is derived from an EMBL/GenBank/DDBJ whole genome shotgun (WGS) entry which is preliminary data.</text>
</comment>
<dbReference type="AlphaFoldDB" id="A0A318U8W7"/>
<keyword evidence="1" id="KW-0732">Signal</keyword>
<evidence type="ECO:0000313" key="3">
    <source>
        <dbReference type="Proteomes" id="UP000248198"/>
    </source>
</evidence>
<sequence>MYKILAVSFLFSCLLMGGVAVAQDLKTNVGNNKELDSLRKKLDGSKDSVVFTSRYVRYTTLRLTKDSIQTLPLDTSLRNFQNYNVLNQPRRPTINLGASGQAAKALLYEPSKTMGFDAGFHALDVYLLNNEDIIYYQARSPFSNLSYYSGGGEGELFKVTHSQNVKRNFNVGANYFRIGSKGIFSNQKGDDLNASLFSWYQSPNKRYNLFASVVFNTLKAQENGAVNNDLIFTNENRPVARAAEVVRLNSAKQLWRKNALVLKQTYFIGRIDTVEQEVMKKVLPTNKVSYTMSYSSQSYSFQKNEADDHSVIPKGLIDTVATNDSTNVKHLQNEFIYSFFLRGKSNSFIKNELKLDVGIRHDYYKYEQVARYADRTNYYNYNSTFQNSTLLGALGYRFSDRIDLNVDVQQIFQGKQFGDFLYEAKSNVLLSNSVGRVVLGAYLQSKSPEEIYNRYFGNHYNWVNDFNKTKTLNLSFNYFNDKYKFEAGAQYNLITDYLYFAQAGAVGIKPAQEGSVNLLKITVGKKLSFGKFNLDSYIVYQKTDKQNVLRTPELYTFNSFYLNQNFFKVLKTNVGFDLRYNTVYNGYAYSPAAGQFYTTTDPVKLATTPIVDVWVRASLRKANLFVKYDYVNQGLLSKGYYSVYRYPMPDRMLKFGVSWNFYD</sequence>
<organism evidence="2 3">
    <name type="scientific">Pedobacter nutrimenti</name>
    <dbReference type="NCBI Taxonomy" id="1241337"/>
    <lineage>
        <taxon>Bacteria</taxon>
        <taxon>Pseudomonadati</taxon>
        <taxon>Bacteroidota</taxon>
        <taxon>Sphingobacteriia</taxon>
        <taxon>Sphingobacteriales</taxon>
        <taxon>Sphingobacteriaceae</taxon>
        <taxon>Pedobacter</taxon>
    </lineage>
</organism>
<evidence type="ECO:0000313" key="2">
    <source>
        <dbReference type="EMBL" id="PYF70855.1"/>
    </source>
</evidence>
<name>A0A318U8W7_9SPHI</name>